<reference evidence="2" key="2">
    <citation type="submission" date="2020-03" db="EMBL/GenBank/DDBJ databases">
        <title>Walnut 2.0.</title>
        <authorList>
            <person name="Marrano A."/>
            <person name="Britton M."/>
            <person name="Zimin A.V."/>
            <person name="Zaini P.A."/>
            <person name="Workman R."/>
            <person name="Puiu D."/>
            <person name="Bianco L."/>
            <person name="Allen B.J."/>
            <person name="Troggio M."/>
            <person name="Leslie C.A."/>
            <person name="Timp W."/>
            <person name="Dendekar A."/>
            <person name="Salzberg S.L."/>
            <person name="Neale D.B."/>
        </authorList>
    </citation>
    <scope>NUCLEOTIDE SEQUENCE</scope>
    <source>
        <tissue evidence="2">Leaves</tissue>
    </source>
</reference>
<dbReference type="Gramene" id="Jr01_13250_p2">
    <property type="protein sequence ID" value="cds.Jr01_13250_p2"/>
    <property type="gene ID" value="Jr01_13250"/>
</dbReference>
<accession>A0A833Y6S4</accession>
<dbReference type="Proteomes" id="UP000619265">
    <property type="component" value="Unassembled WGS sequence"/>
</dbReference>
<organism evidence="2 3">
    <name type="scientific">Juglans regia</name>
    <name type="common">English walnut</name>
    <dbReference type="NCBI Taxonomy" id="51240"/>
    <lineage>
        <taxon>Eukaryota</taxon>
        <taxon>Viridiplantae</taxon>
        <taxon>Streptophyta</taxon>
        <taxon>Embryophyta</taxon>
        <taxon>Tracheophyta</taxon>
        <taxon>Spermatophyta</taxon>
        <taxon>Magnoliopsida</taxon>
        <taxon>eudicotyledons</taxon>
        <taxon>Gunneridae</taxon>
        <taxon>Pentapetalae</taxon>
        <taxon>rosids</taxon>
        <taxon>fabids</taxon>
        <taxon>Fagales</taxon>
        <taxon>Juglandaceae</taxon>
        <taxon>Juglans</taxon>
    </lineage>
</organism>
<dbReference type="EMBL" id="LIHL02000001">
    <property type="protein sequence ID" value="KAF5480488.1"/>
    <property type="molecule type" value="Genomic_DNA"/>
</dbReference>
<dbReference type="AlphaFoldDB" id="A0A833Y6S4"/>
<comment type="caution">
    <text evidence="2">The sequence shown here is derived from an EMBL/GenBank/DDBJ whole genome shotgun (WGS) entry which is preliminary data.</text>
</comment>
<feature type="compositionally biased region" description="Basic and acidic residues" evidence="1">
    <location>
        <begin position="35"/>
        <end position="44"/>
    </location>
</feature>
<sequence>MVHPVHHYGLVRPHPELTQIFHIPDFTFERVELEGKPQRTREVPESLTGRLQQIRGGSEPGDPHGSDLLVSGGEDVEQSGPLEALHYIEIDDVDVFFAVQCLENGLVGCEV</sequence>
<name>A0A833Y6S4_JUGRE</name>
<proteinExistence type="predicted"/>
<protein>
    <submittedName>
        <fullName evidence="2">Uncharacterized protein</fullName>
    </submittedName>
</protein>
<feature type="region of interest" description="Disordered" evidence="1">
    <location>
        <begin position="35"/>
        <end position="75"/>
    </location>
</feature>
<reference evidence="2" key="1">
    <citation type="submission" date="2015-10" db="EMBL/GenBank/DDBJ databases">
        <authorList>
            <person name="Martinez-Garcia P.J."/>
            <person name="Crepeau M.W."/>
            <person name="Puiu D."/>
            <person name="Gonzalez-Ibeas D."/>
            <person name="Whalen J."/>
            <person name="Stevens K."/>
            <person name="Paul R."/>
            <person name="Butterfield T."/>
            <person name="Britton M."/>
            <person name="Reagan R."/>
            <person name="Chakraborty S."/>
            <person name="Walawage S.L."/>
            <person name="Vasquez-Gross H.A."/>
            <person name="Cardeno C."/>
            <person name="Famula R."/>
            <person name="Pratt K."/>
            <person name="Kuruganti S."/>
            <person name="Aradhya M.K."/>
            <person name="Leslie C.A."/>
            <person name="Dandekar A.M."/>
            <person name="Salzberg S.L."/>
            <person name="Wegrzyn J.L."/>
            <person name="Langley C.H."/>
            <person name="Neale D.B."/>
        </authorList>
    </citation>
    <scope>NUCLEOTIDE SEQUENCE</scope>
    <source>
        <tissue evidence="2">Leaves</tissue>
    </source>
</reference>
<gene>
    <name evidence="2" type="ORF">F2P56_001234</name>
</gene>
<evidence type="ECO:0000313" key="2">
    <source>
        <dbReference type="EMBL" id="KAF5480488.1"/>
    </source>
</evidence>
<evidence type="ECO:0000256" key="1">
    <source>
        <dbReference type="SAM" id="MobiDB-lite"/>
    </source>
</evidence>
<evidence type="ECO:0000313" key="3">
    <source>
        <dbReference type="Proteomes" id="UP000619265"/>
    </source>
</evidence>